<comment type="caution">
    <text evidence="2">The sequence shown here is derived from an EMBL/GenBank/DDBJ whole genome shotgun (WGS) entry which is preliminary data.</text>
</comment>
<proteinExistence type="predicted"/>
<keyword evidence="3" id="KW-1185">Reference proteome</keyword>
<protein>
    <submittedName>
        <fullName evidence="2">Uncharacterized protein</fullName>
    </submittedName>
</protein>
<evidence type="ECO:0000256" key="1">
    <source>
        <dbReference type="SAM" id="MobiDB-lite"/>
    </source>
</evidence>
<organism evidence="2 3">
    <name type="scientific">Rhizophagus irregularis</name>
    <dbReference type="NCBI Taxonomy" id="588596"/>
    <lineage>
        <taxon>Eukaryota</taxon>
        <taxon>Fungi</taxon>
        <taxon>Fungi incertae sedis</taxon>
        <taxon>Mucoromycota</taxon>
        <taxon>Glomeromycotina</taxon>
        <taxon>Glomeromycetes</taxon>
        <taxon>Glomerales</taxon>
        <taxon>Glomeraceae</taxon>
        <taxon>Rhizophagus</taxon>
    </lineage>
</organism>
<gene>
    <name evidence="2" type="ORF">RhiirA4_445109</name>
</gene>
<dbReference type="EMBL" id="LLXI01000588">
    <property type="protein sequence ID" value="PKY47916.1"/>
    <property type="molecule type" value="Genomic_DNA"/>
</dbReference>
<name>A0A2I1GMP7_9GLOM</name>
<evidence type="ECO:0000313" key="2">
    <source>
        <dbReference type="EMBL" id="PKY47916.1"/>
    </source>
</evidence>
<accession>A0A2I1GMP7</accession>
<evidence type="ECO:0000313" key="3">
    <source>
        <dbReference type="Proteomes" id="UP000234323"/>
    </source>
</evidence>
<reference evidence="2 3" key="1">
    <citation type="submission" date="2015-10" db="EMBL/GenBank/DDBJ databases">
        <title>Genome analyses suggest a sexual origin of heterokaryosis in a supposedly ancient asexual fungus.</title>
        <authorList>
            <person name="Ropars J."/>
            <person name="Sedzielewska K."/>
            <person name="Noel J."/>
            <person name="Charron P."/>
            <person name="Farinelli L."/>
            <person name="Marton T."/>
            <person name="Kruger M."/>
            <person name="Pelin A."/>
            <person name="Brachmann A."/>
            <person name="Corradi N."/>
        </authorList>
    </citation>
    <scope>NUCLEOTIDE SEQUENCE [LARGE SCALE GENOMIC DNA]</scope>
    <source>
        <strain evidence="2 3">A4</strain>
    </source>
</reference>
<dbReference type="VEuPathDB" id="FungiDB:RhiirFUN_022205"/>
<feature type="region of interest" description="Disordered" evidence="1">
    <location>
        <begin position="125"/>
        <end position="147"/>
    </location>
</feature>
<sequence length="163" mass="18882">MFYYKHILNFQNSRKGDLGRPRLDDDKYLILQPVPQPVPQPTNTAKQVKNYLGHKSQGIQKRQPIKKISYEEKFCCAKLAITSLEKTPDRFKSKLVTMRSTSNYVNLPTKTKSPFLRTKLRAERTRMKNKGNEINNDKVQSDSSDINSGRVKKLNLSNLRLNL</sequence>
<dbReference type="Proteomes" id="UP000234323">
    <property type="component" value="Unassembled WGS sequence"/>
</dbReference>
<dbReference type="VEuPathDB" id="FungiDB:RhiirA1_541846"/>
<dbReference type="AlphaFoldDB" id="A0A2I1GMP7"/>